<protein>
    <submittedName>
        <fullName evidence="2">Uncharacterized protein</fullName>
    </submittedName>
</protein>
<dbReference type="AlphaFoldDB" id="A0A9P6FSS4"/>
<feature type="compositionally biased region" description="Low complexity" evidence="1">
    <location>
        <begin position="86"/>
        <end position="118"/>
    </location>
</feature>
<evidence type="ECO:0000256" key="1">
    <source>
        <dbReference type="SAM" id="MobiDB-lite"/>
    </source>
</evidence>
<reference evidence="2" key="1">
    <citation type="journal article" date="2020" name="Fungal Divers.">
        <title>Resolving the Mortierellaceae phylogeny through synthesis of multi-gene phylogenetics and phylogenomics.</title>
        <authorList>
            <person name="Vandepol N."/>
            <person name="Liber J."/>
            <person name="Desiro A."/>
            <person name="Na H."/>
            <person name="Kennedy M."/>
            <person name="Barry K."/>
            <person name="Grigoriev I.V."/>
            <person name="Miller A.N."/>
            <person name="O'Donnell K."/>
            <person name="Stajich J.E."/>
            <person name="Bonito G."/>
        </authorList>
    </citation>
    <scope>NUCLEOTIDE SEQUENCE</scope>
    <source>
        <strain evidence="2">KOD1015</strain>
    </source>
</reference>
<keyword evidence="3" id="KW-1185">Reference proteome</keyword>
<feature type="region of interest" description="Disordered" evidence="1">
    <location>
        <begin position="1"/>
        <end position="37"/>
    </location>
</feature>
<organism evidence="2 3">
    <name type="scientific">Lunasporangiospora selenospora</name>
    <dbReference type="NCBI Taxonomy" id="979761"/>
    <lineage>
        <taxon>Eukaryota</taxon>
        <taxon>Fungi</taxon>
        <taxon>Fungi incertae sedis</taxon>
        <taxon>Mucoromycota</taxon>
        <taxon>Mortierellomycotina</taxon>
        <taxon>Mortierellomycetes</taxon>
        <taxon>Mortierellales</taxon>
        <taxon>Mortierellaceae</taxon>
        <taxon>Lunasporangiospora</taxon>
    </lineage>
</organism>
<feature type="region of interest" description="Disordered" evidence="1">
    <location>
        <begin position="86"/>
        <end position="119"/>
    </location>
</feature>
<dbReference type="Proteomes" id="UP000780801">
    <property type="component" value="Unassembled WGS sequence"/>
</dbReference>
<name>A0A9P6FSS4_9FUNG</name>
<evidence type="ECO:0000313" key="2">
    <source>
        <dbReference type="EMBL" id="KAF9580873.1"/>
    </source>
</evidence>
<gene>
    <name evidence="2" type="ORF">BGW38_002303</name>
</gene>
<dbReference type="EMBL" id="JAABOA010001798">
    <property type="protein sequence ID" value="KAF9580873.1"/>
    <property type="molecule type" value="Genomic_DNA"/>
</dbReference>
<feature type="compositionally biased region" description="Low complexity" evidence="1">
    <location>
        <begin position="154"/>
        <end position="170"/>
    </location>
</feature>
<feature type="non-terminal residue" evidence="2">
    <location>
        <position position="209"/>
    </location>
</feature>
<comment type="caution">
    <text evidence="2">The sequence shown here is derived from an EMBL/GenBank/DDBJ whole genome shotgun (WGS) entry which is preliminary data.</text>
</comment>
<dbReference type="OrthoDB" id="10491380at2759"/>
<sequence length="209" mass="22305">MPSSATATTSTPSQSNSTKPTASPAPESAPGDALLDLPFDSTSSKAVITPEDDLYPSWVFFPSSATYIPPSVQPTYSSSASASAATASFPSAGPASPSTPSVANGVPTNNNNASSTPSTHHRILDHCFYLSIETRLKQAEAQYLASTQEQAIEQQRQQQQQDKEQTLTQENSSSSATKQDRDWKRRQRTLVDEAVVLGRKGSNVEAIVD</sequence>
<proteinExistence type="predicted"/>
<accession>A0A9P6FSS4</accession>
<feature type="region of interest" description="Disordered" evidence="1">
    <location>
        <begin position="154"/>
        <end position="185"/>
    </location>
</feature>
<evidence type="ECO:0000313" key="3">
    <source>
        <dbReference type="Proteomes" id="UP000780801"/>
    </source>
</evidence>
<feature type="compositionally biased region" description="Low complexity" evidence="1">
    <location>
        <begin position="1"/>
        <end position="21"/>
    </location>
</feature>